<organism evidence="6 7">
    <name type="scientific">Paenibacillus cookii</name>
    <dbReference type="NCBI Taxonomy" id="157839"/>
    <lineage>
        <taxon>Bacteria</taxon>
        <taxon>Bacillati</taxon>
        <taxon>Bacillota</taxon>
        <taxon>Bacilli</taxon>
        <taxon>Bacillales</taxon>
        <taxon>Paenibacillaceae</taxon>
        <taxon>Paenibacillus</taxon>
    </lineage>
</organism>
<keyword evidence="4 5" id="KW-0472">Membrane</keyword>
<evidence type="ECO:0000256" key="4">
    <source>
        <dbReference type="ARBA" id="ARBA00023136"/>
    </source>
</evidence>
<proteinExistence type="predicted"/>
<comment type="subcellular location">
    <subcellularLocation>
        <location evidence="1">Membrane</location>
        <topology evidence="1">Multi-pass membrane protein</topology>
    </subcellularLocation>
</comment>
<keyword evidence="7" id="KW-1185">Reference proteome</keyword>
<dbReference type="CDD" id="cd16914">
    <property type="entry name" value="EcfT"/>
    <property type="match status" value="1"/>
</dbReference>
<dbReference type="EMBL" id="BORW01000026">
    <property type="protein sequence ID" value="GIO69111.1"/>
    <property type="molecule type" value="Genomic_DNA"/>
</dbReference>
<accession>A0ABQ4M0Q2</accession>
<evidence type="ECO:0000256" key="1">
    <source>
        <dbReference type="ARBA" id="ARBA00004141"/>
    </source>
</evidence>
<evidence type="ECO:0000256" key="2">
    <source>
        <dbReference type="ARBA" id="ARBA00022692"/>
    </source>
</evidence>
<name>A0ABQ4M0Q2_9BACL</name>
<dbReference type="RefSeq" id="WP_212951781.1">
    <property type="nucleotide sequence ID" value="NZ_BORW01000026.1"/>
</dbReference>
<dbReference type="PANTHER" id="PTHR33514">
    <property type="entry name" value="PROTEIN ABCI12, CHLOROPLASTIC"/>
    <property type="match status" value="1"/>
</dbReference>
<feature type="transmembrane region" description="Helical" evidence="5">
    <location>
        <begin position="46"/>
        <end position="63"/>
    </location>
</feature>
<reference evidence="6 7" key="1">
    <citation type="submission" date="2021-03" db="EMBL/GenBank/DDBJ databases">
        <title>Antimicrobial resistance genes in bacteria isolated from Japanese honey, and their potential for conferring macrolide and lincosamide resistance in the American foulbrood pathogen Paenibacillus larvae.</title>
        <authorList>
            <person name="Okamoto M."/>
            <person name="Kumagai M."/>
            <person name="Kanamori H."/>
            <person name="Takamatsu D."/>
        </authorList>
    </citation>
    <scope>NUCLEOTIDE SEQUENCE [LARGE SCALE GENOMIC DNA]</scope>
    <source>
        <strain evidence="6 7">J21TS3</strain>
    </source>
</reference>
<sequence>MLNVQSEKSVPVPRPRLLRLEELNPVIKGVTVVLCVLPLSLVFDPVTTSTALVMTLLVTWIFGNVSWRRWLLLFSPFLVLACGYFWTAAVFPREQPEPGSAILWSIGPVRVTAAAFQVALSLGLRTLLYSALSLLFMLTTDPVKLMLSLMQQCKLPPKLAYGILAGFRFLPLFREELSIMQRAHRVRGAGRIRRTPRSLLEALKRYGIPLLAGAIRKSERAAVAMVSRGFTGTGRRDFYDRIRVTWRDWAFMALMLAIVAFSCGFSYAMGTLRWYNGEL</sequence>
<keyword evidence="2 5" id="KW-0812">Transmembrane</keyword>
<dbReference type="InterPro" id="IPR003339">
    <property type="entry name" value="ABC/ECF_trnsptr_transmembrane"/>
</dbReference>
<protein>
    <submittedName>
        <fullName evidence="6">HMP/thiamine permease protein YkoC</fullName>
    </submittedName>
</protein>
<feature type="transmembrane region" description="Helical" evidence="5">
    <location>
        <begin position="249"/>
        <end position="269"/>
    </location>
</feature>
<dbReference type="Pfam" id="PF02361">
    <property type="entry name" value="CbiQ"/>
    <property type="match status" value="1"/>
</dbReference>
<evidence type="ECO:0000256" key="3">
    <source>
        <dbReference type="ARBA" id="ARBA00022989"/>
    </source>
</evidence>
<feature type="transmembrane region" description="Helical" evidence="5">
    <location>
        <begin position="70"/>
        <end position="89"/>
    </location>
</feature>
<keyword evidence="3 5" id="KW-1133">Transmembrane helix</keyword>
<dbReference type="Proteomes" id="UP000680638">
    <property type="component" value="Unassembled WGS sequence"/>
</dbReference>
<evidence type="ECO:0000256" key="5">
    <source>
        <dbReference type="SAM" id="Phobius"/>
    </source>
</evidence>
<gene>
    <name evidence="6" type="primary">ykoC_2</name>
    <name evidence="6" type="ORF">J21TS3_39320</name>
</gene>
<comment type="caution">
    <text evidence="6">The sequence shown here is derived from an EMBL/GenBank/DDBJ whole genome shotgun (WGS) entry which is preliminary data.</text>
</comment>
<evidence type="ECO:0000313" key="7">
    <source>
        <dbReference type="Proteomes" id="UP000680638"/>
    </source>
</evidence>
<evidence type="ECO:0000313" key="6">
    <source>
        <dbReference type="EMBL" id="GIO69111.1"/>
    </source>
</evidence>
<dbReference type="PANTHER" id="PTHR33514:SF13">
    <property type="entry name" value="PROTEIN ABCI12, CHLOROPLASTIC"/>
    <property type="match status" value="1"/>
</dbReference>